<comment type="caution">
    <text evidence="1">The sequence shown here is derived from an EMBL/GenBank/DDBJ whole genome shotgun (WGS) entry which is preliminary data.</text>
</comment>
<protein>
    <submittedName>
        <fullName evidence="1">Penicillin-binding protein 2</fullName>
    </submittedName>
</protein>
<organism evidence="1 2">
    <name type="scientific">Dubosiella muris</name>
    <dbReference type="NCBI Taxonomy" id="3038133"/>
    <lineage>
        <taxon>Bacteria</taxon>
        <taxon>Bacillati</taxon>
        <taxon>Bacillota</taxon>
        <taxon>Erysipelotrichia</taxon>
        <taxon>Erysipelotrichales</taxon>
        <taxon>Erysipelotrichaceae</taxon>
        <taxon>Dubosiella</taxon>
    </lineage>
</organism>
<keyword evidence="2" id="KW-1185">Reference proteome</keyword>
<evidence type="ECO:0000313" key="1">
    <source>
        <dbReference type="EMBL" id="TGY66079.1"/>
    </source>
</evidence>
<sequence>MKKVKKHTFRFSGAAPDVDRSVSKRIIVFASVIGGVFLVLLCRLVYLQVFSYHDYVVKKDDYTSILQYTSAPRGQIYDCKGRVLAKTVVSHNIVFTSPNNMTTEDYLIYANRLATVFDVKLDDFSLQAKKEAYIAWKNMLDADDPGYAGNNFLTEKERVAYTSGMWGSDAESRKYSILMSRISEEDLKEMGDDELKTYVIYSRMVSNLSTGQESVILEDVPDEDVAYLVEHKTEFPGFDVDFGGWKREYPYGETLSDVLGRVSTSTEGLPAESKEYYLSKGYQLNAPVGVSGLEYQYNDILAGTEEISKITYDSNGLALKETVQSARKGNDIVISVDIDLQLTMDDTVKNVLQANAGTRNRENFTSLFMCTMNPNDGSVLALSGYQIDLETRKMTYFASGNYVSLANPGSCIKGATVYMGLSEGVVKPGETIMDEVMNINGEEFGSFENHGPVNDVSALEVSSNVYMFHVAIRLGGDTYREGKPLAIGDVQGTFNKMRRYYSMFGLGNKTGLDIPGEVQGYMGAIMNPGQLLNYSIGQLDMYTPMQLLQYVSVIATGGDMYGPHFLEYAKEVGGSQIFDVYGKRLEAVLPEQNDAYLDRVKEGFRACVTSGNCGNALKDMEQPMAAKTGTAEVESVWTTANLLGFGPYDDPKVAFACVSPTSSVNNESVADNICGSSVVGPVLDKYFELYPQ</sequence>
<gene>
    <name evidence="1" type="ORF">E5336_06055</name>
</gene>
<accession>A0AC61R7B6</accession>
<proteinExistence type="predicted"/>
<name>A0AC61R7B6_9FIRM</name>
<dbReference type="Proteomes" id="UP000308836">
    <property type="component" value="Unassembled WGS sequence"/>
</dbReference>
<evidence type="ECO:0000313" key="2">
    <source>
        <dbReference type="Proteomes" id="UP000308836"/>
    </source>
</evidence>
<dbReference type="EMBL" id="SRYG01000010">
    <property type="protein sequence ID" value="TGY66079.1"/>
    <property type="molecule type" value="Genomic_DNA"/>
</dbReference>
<reference evidence="1" key="1">
    <citation type="submission" date="2019-04" db="EMBL/GenBank/DDBJ databases">
        <title>Microbes associate with the intestines of laboratory mice.</title>
        <authorList>
            <person name="Navarre W."/>
            <person name="Wong E."/>
            <person name="Huang K."/>
            <person name="Tropini C."/>
            <person name="Ng K."/>
            <person name="Yu B."/>
        </authorList>
    </citation>
    <scope>NUCLEOTIDE SEQUENCE</scope>
    <source>
        <strain evidence="1">NM09_H32</strain>
    </source>
</reference>